<dbReference type="PANTHER" id="PTHR11142:SF5">
    <property type="entry name" value="TRNA PSEUDOURIDINE(38_39) SYNTHASE"/>
    <property type="match status" value="1"/>
</dbReference>
<dbReference type="GO" id="GO:0003723">
    <property type="term" value="F:RNA binding"/>
    <property type="evidence" value="ECO:0007669"/>
    <property type="project" value="InterPro"/>
</dbReference>
<feature type="region of interest" description="Disordered" evidence="4">
    <location>
        <begin position="1"/>
        <end position="53"/>
    </location>
</feature>
<feature type="region of interest" description="Disordered" evidence="4">
    <location>
        <begin position="144"/>
        <end position="175"/>
    </location>
</feature>
<dbReference type="GO" id="GO:0005737">
    <property type="term" value="C:cytoplasm"/>
    <property type="evidence" value="ECO:0007669"/>
    <property type="project" value="TreeGrafter"/>
</dbReference>
<gene>
    <name evidence="6" type="primary">PUS3</name>
    <name evidence="6" type="ORF">BGW38_004932</name>
</gene>
<dbReference type="GO" id="GO:0031119">
    <property type="term" value="P:tRNA pseudouridine synthesis"/>
    <property type="evidence" value="ECO:0007669"/>
    <property type="project" value="TreeGrafter"/>
</dbReference>
<organism evidence="6 7">
    <name type="scientific">Lunasporangiospora selenospora</name>
    <dbReference type="NCBI Taxonomy" id="979761"/>
    <lineage>
        <taxon>Eukaryota</taxon>
        <taxon>Fungi</taxon>
        <taxon>Fungi incertae sedis</taxon>
        <taxon>Mucoromycota</taxon>
        <taxon>Mortierellomycotina</taxon>
        <taxon>Mortierellomycetes</taxon>
        <taxon>Mortierellales</taxon>
        <taxon>Mortierellaceae</taxon>
        <taxon>Lunasporangiospora</taxon>
    </lineage>
</organism>
<dbReference type="CDD" id="cd02569">
    <property type="entry name" value="PseudoU_synth_ScPus3"/>
    <property type="match status" value="1"/>
</dbReference>
<feature type="compositionally biased region" description="Polar residues" evidence="4">
    <location>
        <begin position="489"/>
        <end position="500"/>
    </location>
</feature>
<dbReference type="InterPro" id="IPR020095">
    <property type="entry name" value="PsdUridine_synth_TruA_C"/>
</dbReference>
<dbReference type="OrthoDB" id="25767at2759"/>
<dbReference type="EMBL" id="JAABOA010003136">
    <property type="protein sequence ID" value="KAF9578998.1"/>
    <property type="molecule type" value="Genomic_DNA"/>
</dbReference>
<keyword evidence="3" id="KW-0413">Isomerase</keyword>
<dbReference type="HAMAP" id="MF_00171">
    <property type="entry name" value="TruA"/>
    <property type="match status" value="1"/>
</dbReference>
<comment type="similarity">
    <text evidence="1">Belongs to the tRNA pseudouridine synthase TruA family.</text>
</comment>
<feature type="non-terminal residue" evidence="6">
    <location>
        <position position="1"/>
    </location>
</feature>
<dbReference type="GO" id="GO:1990481">
    <property type="term" value="P:mRNA pseudouridine synthesis"/>
    <property type="evidence" value="ECO:0007669"/>
    <property type="project" value="TreeGrafter"/>
</dbReference>
<reference evidence="6" key="1">
    <citation type="journal article" date="2020" name="Fungal Divers.">
        <title>Resolving the Mortierellaceae phylogeny through synthesis of multi-gene phylogenetics and phylogenomics.</title>
        <authorList>
            <person name="Vandepol N."/>
            <person name="Liber J."/>
            <person name="Desiro A."/>
            <person name="Na H."/>
            <person name="Kennedy M."/>
            <person name="Barry K."/>
            <person name="Grigoriev I.V."/>
            <person name="Miller A.N."/>
            <person name="O'Donnell K."/>
            <person name="Stajich J.E."/>
            <person name="Bonito G."/>
        </authorList>
    </citation>
    <scope>NUCLEOTIDE SEQUENCE</scope>
    <source>
        <strain evidence="6">KOD1015</strain>
    </source>
</reference>
<feature type="compositionally biased region" description="Polar residues" evidence="4">
    <location>
        <begin position="27"/>
        <end position="42"/>
    </location>
</feature>
<evidence type="ECO:0000313" key="6">
    <source>
        <dbReference type="EMBL" id="KAF9578998.1"/>
    </source>
</evidence>
<dbReference type="InterPro" id="IPR020103">
    <property type="entry name" value="PsdUridine_synth_cat_dom_sf"/>
</dbReference>
<dbReference type="InterPro" id="IPR020097">
    <property type="entry name" value="PsdUridine_synth_TruA_a/b_dom"/>
</dbReference>
<proteinExistence type="inferred from homology"/>
<dbReference type="GO" id="GO:0009982">
    <property type="term" value="F:pseudouridine synthase activity"/>
    <property type="evidence" value="ECO:0007669"/>
    <property type="project" value="InterPro"/>
</dbReference>
<dbReference type="GO" id="GO:0005634">
    <property type="term" value="C:nucleus"/>
    <property type="evidence" value="ECO:0007669"/>
    <property type="project" value="TreeGrafter"/>
</dbReference>
<comment type="caution">
    <text evidence="6">The sequence shown here is derived from an EMBL/GenBank/DDBJ whole genome shotgun (WGS) entry which is preliminary data.</text>
</comment>
<dbReference type="Pfam" id="PF01416">
    <property type="entry name" value="PseudoU_synth_1"/>
    <property type="match status" value="1"/>
</dbReference>
<dbReference type="SUPFAM" id="SSF55120">
    <property type="entry name" value="Pseudouridine synthase"/>
    <property type="match status" value="1"/>
</dbReference>
<dbReference type="InterPro" id="IPR020094">
    <property type="entry name" value="TruA/RsuA/RluB/E/F_N"/>
</dbReference>
<dbReference type="Gene3D" id="3.30.70.660">
    <property type="entry name" value="Pseudouridine synthase I, catalytic domain, C-terminal subdomain"/>
    <property type="match status" value="1"/>
</dbReference>
<keyword evidence="2" id="KW-0819">tRNA processing</keyword>
<dbReference type="Proteomes" id="UP000780801">
    <property type="component" value="Unassembled WGS sequence"/>
</dbReference>
<dbReference type="PANTHER" id="PTHR11142">
    <property type="entry name" value="PSEUDOURIDYLATE SYNTHASE"/>
    <property type="match status" value="1"/>
</dbReference>
<evidence type="ECO:0000256" key="4">
    <source>
        <dbReference type="SAM" id="MobiDB-lite"/>
    </source>
</evidence>
<dbReference type="NCBIfam" id="TIGR00071">
    <property type="entry name" value="hisT_truA"/>
    <property type="match status" value="1"/>
</dbReference>
<feature type="region of interest" description="Disordered" evidence="4">
    <location>
        <begin position="470"/>
        <end position="514"/>
    </location>
</feature>
<evidence type="ECO:0000256" key="1">
    <source>
        <dbReference type="ARBA" id="ARBA00009375"/>
    </source>
</evidence>
<name>A0A9P6FP60_9FUNG</name>
<keyword evidence="7" id="KW-1185">Reference proteome</keyword>
<protein>
    <submittedName>
        <fullName evidence="6">tRNA pseudouridine synthase 3</fullName>
    </submittedName>
</protein>
<feature type="compositionally biased region" description="Basic and acidic residues" evidence="4">
    <location>
        <begin position="162"/>
        <end position="175"/>
    </location>
</feature>
<dbReference type="InterPro" id="IPR041707">
    <property type="entry name" value="Pus3-like"/>
</dbReference>
<sequence length="514" mass="58237">HGVPATSRPAAAAVVGPTLTKADIQQGKDSNTAASTPQSNQENVEESGRKRKLKDRRPFDFSKYAKRHIALRIAYFGWPYGGFASQGINEIKTVESELFNALLAGRLIDDPQNCDYSRCGRTDRGVSGLGQVVALTVRSSLPKDSPFVIQPKPEGEEGGATETDKNNVEQKTEEEQEREWAVLEAEESTKGELAYISMINRLLPPDIRVLAWTPVPEDFNARFNCDWREYKYFFPRGTIDIDRMRLGAKKYLGAHDFRNFCKFDNTKEITNYERVVLDIRIDPVPGYEFPEHSGRQFYELTLRGTAFLWHQVRCMMSVLFTIGHGLEEPEVIDALMDVENCPAKPTYDMASDLPLVLYDCHFKRVKWLYQTEVGVSSQNDMMAMRLYRSMEDAWSSHMIKSLMYSRLLSRMDQATLLNINEAGEKVKLGEHAEQNAHKETSISLGADLRMFMGKGYNKLMGRQKCLPIAEKSKRQQEKKRQKLALLDSEVNSSAENTDVDSSPAVVEKQTDATA</sequence>
<evidence type="ECO:0000256" key="2">
    <source>
        <dbReference type="ARBA" id="ARBA00022694"/>
    </source>
</evidence>
<dbReference type="AlphaFoldDB" id="A0A9P6FP60"/>
<evidence type="ECO:0000259" key="5">
    <source>
        <dbReference type="Pfam" id="PF01416"/>
    </source>
</evidence>
<evidence type="ECO:0000256" key="3">
    <source>
        <dbReference type="ARBA" id="ARBA00023235"/>
    </source>
</evidence>
<dbReference type="Gene3D" id="3.30.70.580">
    <property type="entry name" value="Pseudouridine synthase I, catalytic domain, N-terminal subdomain"/>
    <property type="match status" value="1"/>
</dbReference>
<evidence type="ECO:0000313" key="7">
    <source>
        <dbReference type="Proteomes" id="UP000780801"/>
    </source>
</evidence>
<dbReference type="InterPro" id="IPR001406">
    <property type="entry name" value="PsdUridine_synth_TruA"/>
</dbReference>
<accession>A0A9P6FP60</accession>
<feature type="domain" description="Pseudouridine synthase I TruA alpha/beta" evidence="5">
    <location>
        <begin position="248"/>
        <end position="362"/>
    </location>
</feature>